<dbReference type="NCBIfam" id="NF004035">
    <property type="entry name" value="PRK05506.1"/>
    <property type="match status" value="1"/>
</dbReference>
<dbReference type="PRINTS" id="PR00315">
    <property type="entry name" value="ELONGATNFCT"/>
</dbReference>
<dbReference type="CDD" id="cd04166">
    <property type="entry name" value="CysN_ATPS"/>
    <property type="match status" value="1"/>
</dbReference>
<comment type="function">
    <text evidence="2">APS kinase catalyzes the synthesis of activated sulfate.</text>
</comment>
<dbReference type="RefSeq" id="WP_013828221.1">
    <property type="nucleotide sequence ID" value="NC_015576.1"/>
</dbReference>
<organism evidence="15 16">
    <name type="scientific">Mycolicibacter sinensis (strain JDM601)</name>
    <name type="common">Mycobacterium sinense</name>
    <dbReference type="NCBI Taxonomy" id="875328"/>
    <lineage>
        <taxon>Bacteria</taxon>
        <taxon>Bacillati</taxon>
        <taxon>Actinomycetota</taxon>
        <taxon>Actinomycetes</taxon>
        <taxon>Mycobacteriales</taxon>
        <taxon>Mycobacteriaceae</taxon>
        <taxon>Mycolicibacter</taxon>
    </lineage>
</organism>
<dbReference type="PROSITE" id="PS51722">
    <property type="entry name" value="G_TR_2"/>
    <property type="match status" value="1"/>
</dbReference>
<comment type="catalytic activity">
    <reaction evidence="1 13">
        <text>adenosine 5'-phosphosulfate + ATP = 3'-phosphoadenylyl sulfate + ADP + H(+)</text>
        <dbReference type="Rhea" id="RHEA:24152"/>
        <dbReference type="ChEBI" id="CHEBI:15378"/>
        <dbReference type="ChEBI" id="CHEBI:30616"/>
        <dbReference type="ChEBI" id="CHEBI:58243"/>
        <dbReference type="ChEBI" id="CHEBI:58339"/>
        <dbReference type="ChEBI" id="CHEBI:456216"/>
        <dbReference type="EC" id="2.7.1.25"/>
    </reaction>
</comment>
<dbReference type="HAMAP" id="MF_00062">
    <property type="entry name" value="Sulf_adenylyltr_sub1"/>
    <property type="match status" value="1"/>
</dbReference>
<evidence type="ECO:0000256" key="13">
    <source>
        <dbReference type="HAMAP-Rule" id="MF_00065"/>
    </source>
</evidence>
<keyword evidence="13 15" id="KW-0418">Kinase</keyword>
<gene>
    <name evidence="12 15" type="primary">cysN</name>
    <name evidence="13" type="synonym">cysC</name>
    <name evidence="15" type="ordered locus">JDM601_1280</name>
</gene>
<dbReference type="InterPro" id="IPR044139">
    <property type="entry name" value="CysN_NoDQ_III"/>
</dbReference>
<dbReference type="NCBIfam" id="NF003013">
    <property type="entry name" value="PRK03846.1"/>
    <property type="match status" value="1"/>
</dbReference>
<evidence type="ECO:0000313" key="16">
    <source>
        <dbReference type="Proteomes" id="UP000009224"/>
    </source>
</evidence>
<dbReference type="PROSITE" id="PS00301">
    <property type="entry name" value="G_TR_1"/>
    <property type="match status" value="1"/>
</dbReference>
<keyword evidence="9 12" id="KW-0342">GTP-binding</keyword>
<comment type="pathway">
    <text evidence="13">Sulfur metabolism; hydrogen sulfide biosynthesis; sulfite from sulfate: step 2/3.</text>
</comment>
<dbReference type="InterPro" id="IPR054696">
    <property type="entry name" value="GTP-eEF1A_C"/>
</dbReference>
<keyword evidence="16" id="KW-1185">Reference proteome</keyword>
<dbReference type="EC" id="2.7.7.4" evidence="12"/>
<feature type="active site" description="Phosphoserine intermediate" evidence="13">
    <location>
        <position position="527"/>
    </location>
</feature>
<dbReference type="NCBIfam" id="TIGR00455">
    <property type="entry name" value="apsK"/>
    <property type="match status" value="1"/>
</dbReference>
<dbReference type="CDD" id="cd03695">
    <property type="entry name" value="CysN_NodQ_II"/>
    <property type="match status" value="1"/>
</dbReference>
<sequence>MSTATTLLRIATAGSVDDGKSTLIGRLLFDSKAVMEDQLASVERTSRERGHDYTDLALVTDGLRAEREQGITIDVAYRYFATPKRKFIIADTPGHIQYTRNMVTGASTAQLAIVLVDARHGLQEQSRRHTFLASLLGIRHIVLAVNKMDLIDWDEQRFASIRDDFHSFATRLDVHDVTTIPISALLGDNVVTKSDKTPYYEGPSLLSHLEDVYIAGDRNLVDVRFPVQYVIRPQTHEHADHRSYAGTVASGVLRPGDDVVVLPSGKPSRVAAIEGPSGQVSEAFPPMAVSVSLEDDIDISRGDMIARTNNQPRIVQDFDATVCWMADGATLQPGNDYIIKHTTRTTRVKVMALDYRLDVNTLHRDKEANALQLNELGRVSLRAQVPLMLDEFSHNDATGSFILIDQSTNGTVAAGMVLRDVSGRTPSPNTVRHESLVTAADRLSKGRTVWLTGLSGAGKSSVAMRVEQLLLERGTPAYVLDGDNLRHGLNADLGFSMADRAENLRRLAHVATLLADSGQIVLVPAISPLIEHRQLARQVHTDAGFEFIEVFCDTPLEDCEQRDPKGLYAKARAGLITHFTGIDSPYQRPRNPDVRLTPDDDVDEQARQVIAAIDARA</sequence>
<comment type="similarity">
    <text evidence="13">Belongs to the APS kinase family.</text>
</comment>
<comment type="subunit">
    <text evidence="12">Heterodimer composed of CysD, the smaller subunit, and CysN.</text>
</comment>
<comment type="function">
    <text evidence="13">Catalyzes the synthesis of activated sulfate.</text>
</comment>
<dbReference type="OrthoDB" id="9804504at2"/>
<feature type="binding site" evidence="12">
    <location>
        <begin position="14"/>
        <end position="21"/>
    </location>
    <ligand>
        <name>GTP</name>
        <dbReference type="ChEBI" id="CHEBI:37565"/>
    </ligand>
</feature>
<dbReference type="GO" id="GO:0004020">
    <property type="term" value="F:adenylylsulfate kinase activity"/>
    <property type="evidence" value="ECO:0007669"/>
    <property type="project" value="UniProtKB-UniRule"/>
</dbReference>
<dbReference type="FunFam" id="3.40.50.300:FF:000119">
    <property type="entry name" value="Sulfate adenylyltransferase subunit 1"/>
    <property type="match status" value="1"/>
</dbReference>
<comment type="catalytic activity">
    <reaction evidence="11 12">
        <text>sulfate + ATP + H(+) = adenosine 5'-phosphosulfate + diphosphate</text>
        <dbReference type="Rhea" id="RHEA:18133"/>
        <dbReference type="ChEBI" id="CHEBI:15378"/>
        <dbReference type="ChEBI" id="CHEBI:16189"/>
        <dbReference type="ChEBI" id="CHEBI:30616"/>
        <dbReference type="ChEBI" id="CHEBI:33019"/>
        <dbReference type="ChEBI" id="CHEBI:58243"/>
        <dbReference type="EC" id="2.7.7.4"/>
    </reaction>
</comment>
<dbReference type="KEGG" id="mjd:JDM601_1280"/>
<dbReference type="CDD" id="cd02027">
    <property type="entry name" value="APSK"/>
    <property type="match status" value="1"/>
</dbReference>
<dbReference type="NCBIfam" id="TIGR02034">
    <property type="entry name" value="CysN"/>
    <property type="match status" value="1"/>
</dbReference>
<keyword evidence="7 12" id="KW-0547">Nucleotide-binding</keyword>
<keyword evidence="8 12" id="KW-0067">ATP-binding</keyword>
<dbReference type="InterPro" id="IPR031157">
    <property type="entry name" value="G_TR_CS"/>
</dbReference>
<name>F5YWJ3_MYCSD</name>
<dbReference type="HAMAP" id="MF_00065">
    <property type="entry name" value="Adenylyl_sulf_kinase"/>
    <property type="match status" value="1"/>
</dbReference>
<evidence type="ECO:0000256" key="9">
    <source>
        <dbReference type="ARBA" id="ARBA00023134"/>
    </source>
</evidence>
<dbReference type="Pfam" id="PF00009">
    <property type="entry name" value="GTP_EFTU"/>
    <property type="match status" value="1"/>
</dbReference>
<dbReference type="InterPro" id="IPR050100">
    <property type="entry name" value="TRAFAC_GTPase_members"/>
</dbReference>
<evidence type="ECO:0000256" key="5">
    <source>
        <dbReference type="ARBA" id="ARBA00022679"/>
    </source>
</evidence>
<comment type="similarity">
    <text evidence="3">In the C-terminal section; belongs to the APS kinase family.</text>
</comment>
<proteinExistence type="inferred from homology"/>
<dbReference type="InterPro" id="IPR000795">
    <property type="entry name" value="T_Tr_GTP-bd_dom"/>
</dbReference>
<dbReference type="GO" id="GO:0004781">
    <property type="term" value="F:sulfate adenylyltransferase (ATP) activity"/>
    <property type="evidence" value="ECO:0007669"/>
    <property type="project" value="UniProtKB-UniRule"/>
</dbReference>
<evidence type="ECO:0000256" key="8">
    <source>
        <dbReference type="ARBA" id="ARBA00022840"/>
    </source>
</evidence>
<reference evidence="15 16" key="1">
    <citation type="journal article" date="2011" name="J. Bacteriol.">
        <title>Complete genome sequence of a novel clinical isolate, the nontuberculous Mycobacterium strain JDM601.</title>
        <authorList>
            <person name="Zhang Z.Y."/>
            <person name="Sun Z.Q."/>
            <person name="Wang Z.L."/>
            <person name="Wen Z.L."/>
            <person name="Sun Q.W."/>
            <person name="Zhu Z.Q."/>
            <person name="Song Y.Z."/>
            <person name="Zhao J.W."/>
            <person name="Wang H.H."/>
            <person name="Zhang S.L."/>
            <person name="Guo X.K."/>
        </authorList>
    </citation>
    <scope>NUCLEOTIDE SEQUENCE [LARGE SCALE GENOMIC DNA]</scope>
    <source>
        <strain evidence="15 16">JDM601</strain>
    </source>
</reference>
<dbReference type="eggNOG" id="COG0529">
    <property type="taxonomic scope" value="Bacteria"/>
</dbReference>
<dbReference type="EC" id="2.7.1.25" evidence="13"/>
<comment type="function">
    <text evidence="12">With CysD forms the ATP sulfurylase (ATPS) that catalyzes the adenylation of sulfate producing adenosine 5'-phosphosulfate (APS) and diphosphate, the first enzymatic step in sulfur assimilation pathway. APS synthesis involves the formation of a high-energy phosphoric-sulfuric acid anhydride bond driven by GTP hydrolysis by CysN coupled to ATP hydrolysis by CysD.</text>
</comment>
<dbReference type="GO" id="GO:0070814">
    <property type="term" value="P:hydrogen sulfide biosynthetic process"/>
    <property type="evidence" value="ECO:0007669"/>
    <property type="project" value="UniProtKB-UniRule"/>
</dbReference>
<evidence type="ECO:0000256" key="4">
    <source>
        <dbReference type="ARBA" id="ARBA00007237"/>
    </source>
</evidence>
<dbReference type="InterPro" id="IPR002891">
    <property type="entry name" value="APS"/>
</dbReference>
<evidence type="ECO:0000313" key="15">
    <source>
        <dbReference type="EMBL" id="AEF35280.1"/>
    </source>
</evidence>
<protein>
    <recommendedName>
        <fullName evidence="12 13">Multifunctional fusion protein</fullName>
    </recommendedName>
    <domain>
        <recommendedName>
            <fullName evidence="12">Sulfate adenylyltransferase subunit 1</fullName>
            <ecNumber evidence="12">2.7.7.4</ecNumber>
        </recommendedName>
        <alternativeName>
            <fullName evidence="12">ATP-sulfurylase large subunit</fullName>
        </alternativeName>
        <alternativeName>
            <fullName evidence="12">Sulfate adenylate transferase</fullName>
            <shortName evidence="12">SAT</shortName>
        </alternativeName>
    </domain>
    <domain>
        <recommendedName>
            <fullName evidence="13">Adenylyl-sulfate kinase</fullName>
            <ecNumber evidence="13">2.7.1.25</ecNumber>
        </recommendedName>
        <alternativeName>
            <fullName evidence="13">APS kinase</fullName>
        </alternativeName>
        <alternativeName>
            <fullName evidence="13">ATP adenosine-5'-phosphosulfate 3'-phosphotransferase</fullName>
        </alternativeName>
        <alternativeName>
            <fullName evidence="13">Adenosine-5'-phosphosulfate kinase</fullName>
        </alternativeName>
    </domain>
</protein>
<dbReference type="GO" id="GO:0005524">
    <property type="term" value="F:ATP binding"/>
    <property type="evidence" value="ECO:0007669"/>
    <property type="project" value="UniProtKB-UniRule"/>
</dbReference>
<dbReference type="Gene3D" id="2.40.30.10">
    <property type="entry name" value="Translation factors"/>
    <property type="match status" value="2"/>
</dbReference>
<dbReference type="InterPro" id="IPR059117">
    <property type="entry name" value="APS_kinase_dom"/>
</dbReference>
<dbReference type="eggNOG" id="COG2895">
    <property type="taxonomic scope" value="Bacteria"/>
</dbReference>
<dbReference type="SUPFAM" id="SSF50465">
    <property type="entry name" value="EF-Tu/eEF-1alpha/eIF2-gamma C-terminal domain"/>
    <property type="match status" value="1"/>
</dbReference>
<evidence type="ECO:0000256" key="2">
    <source>
        <dbReference type="ARBA" id="ARBA00002357"/>
    </source>
</evidence>
<evidence type="ECO:0000256" key="11">
    <source>
        <dbReference type="ARBA" id="ARBA00049370"/>
    </source>
</evidence>
<dbReference type="HOGENOM" id="CLU_007265_5_3_11"/>
<dbReference type="GO" id="GO:0000103">
    <property type="term" value="P:sulfate assimilation"/>
    <property type="evidence" value="ECO:0007669"/>
    <property type="project" value="UniProtKB-UniRule"/>
</dbReference>
<dbReference type="InterPro" id="IPR009001">
    <property type="entry name" value="Transl_elong_EF1A/Init_IF2_C"/>
</dbReference>
<accession>F5YWJ3</accession>
<dbReference type="InterPro" id="IPR041757">
    <property type="entry name" value="CysN_GTP-bd"/>
</dbReference>
<feature type="domain" description="Tr-type G" evidence="14">
    <location>
        <begin position="5"/>
        <end position="220"/>
    </location>
</feature>
<dbReference type="AlphaFoldDB" id="F5YWJ3"/>
<dbReference type="SUPFAM" id="SSF52540">
    <property type="entry name" value="P-loop containing nucleoside triphosphate hydrolases"/>
    <property type="match status" value="2"/>
</dbReference>
<evidence type="ECO:0000256" key="6">
    <source>
        <dbReference type="ARBA" id="ARBA00022695"/>
    </source>
</evidence>
<dbReference type="InterPro" id="IPR011779">
    <property type="entry name" value="SO4_adenylTrfase_lsu"/>
</dbReference>
<dbReference type="Gene3D" id="3.40.50.300">
    <property type="entry name" value="P-loop containing nucleotide triphosphate hydrolases"/>
    <property type="match status" value="2"/>
</dbReference>
<dbReference type="Pfam" id="PF01583">
    <property type="entry name" value="APS_kinase"/>
    <property type="match status" value="1"/>
</dbReference>
<evidence type="ECO:0000256" key="7">
    <source>
        <dbReference type="ARBA" id="ARBA00022741"/>
    </source>
</evidence>
<evidence type="ECO:0000259" key="14">
    <source>
        <dbReference type="PROSITE" id="PS51722"/>
    </source>
</evidence>
<dbReference type="InterPro" id="IPR027417">
    <property type="entry name" value="P-loop_NTPase"/>
</dbReference>
<keyword evidence="6 12" id="KW-0548">Nucleotidyltransferase</keyword>
<dbReference type="InterPro" id="IPR044138">
    <property type="entry name" value="CysN_II"/>
</dbReference>
<feature type="binding site" evidence="12">
    <location>
        <begin position="91"/>
        <end position="95"/>
    </location>
    <ligand>
        <name>GTP</name>
        <dbReference type="ChEBI" id="CHEBI:37565"/>
    </ligand>
</feature>
<evidence type="ECO:0000256" key="12">
    <source>
        <dbReference type="HAMAP-Rule" id="MF_00062"/>
    </source>
</evidence>
<dbReference type="EMBL" id="CP002329">
    <property type="protein sequence ID" value="AEF35280.1"/>
    <property type="molecule type" value="Genomic_DNA"/>
</dbReference>
<feature type="binding site" evidence="12">
    <location>
        <begin position="146"/>
        <end position="149"/>
    </location>
    <ligand>
        <name>GTP</name>
        <dbReference type="ChEBI" id="CHEBI:37565"/>
    </ligand>
</feature>
<dbReference type="STRING" id="875328.JDM601_1280"/>
<comment type="similarity">
    <text evidence="4">In the N-terminal section; belongs to the TRAFAC class translation factor GTPase superfamily. Classic translation factor GTPase family. CysN/NodQ subfamily.</text>
</comment>
<keyword evidence="5 12" id="KW-0808">Transferase</keyword>
<dbReference type="CDD" id="cd04095">
    <property type="entry name" value="CysN_NoDQ_III"/>
    <property type="match status" value="1"/>
</dbReference>
<keyword evidence="10" id="KW-0511">Multifunctional enzyme</keyword>
<dbReference type="GO" id="GO:0005525">
    <property type="term" value="F:GTP binding"/>
    <property type="evidence" value="ECO:0007669"/>
    <property type="project" value="UniProtKB-UniRule"/>
</dbReference>
<feature type="binding site" evidence="13">
    <location>
        <begin position="453"/>
        <end position="460"/>
    </location>
    <ligand>
        <name>ATP</name>
        <dbReference type="ChEBI" id="CHEBI:30616"/>
    </ligand>
</feature>
<dbReference type="GO" id="GO:0003924">
    <property type="term" value="F:GTPase activity"/>
    <property type="evidence" value="ECO:0007669"/>
    <property type="project" value="InterPro"/>
</dbReference>
<evidence type="ECO:0000256" key="10">
    <source>
        <dbReference type="ARBA" id="ARBA00023268"/>
    </source>
</evidence>
<evidence type="ECO:0000256" key="1">
    <source>
        <dbReference type="ARBA" id="ARBA00001823"/>
    </source>
</evidence>
<dbReference type="Proteomes" id="UP000009224">
    <property type="component" value="Chromosome"/>
</dbReference>
<comment type="similarity">
    <text evidence="12">Belongs to the TRAFAC class translation factor GTPase superfamily. Classic translation factor GTPase family. CysN/NodQ subfamily.</text>
</comment>
<dbReference type="UniPathway" id="UPA00140">
    <property type="reaction ID" value="UER00204"/>
</dbReference>
<evidence type="ECO:0000256" key="3">
    <source>
        <dbReference type="ARBA" id="ARBA00005438"/>
    </source>
</evidence>
<dbReference type="InterPro" id="IPR009000">
    <property type="entry name" value="Transl_B-barrel_sf"/>
</dbReference>
<keyword evidence="13" id="KW-0597">Phosphoprotein</keyword>
<dbReference type="Pfam" id="PF22594">
    <property type="entry name" value="GTP-eEF1A_C"/>
    <property type="match status" value="1"/>
</dbReference>
<dbReference type="PANTHER" id="PTHR23115">
    <property type="entry name" value="TRANSLATION FACTOR"/>
    <property type="match status" value="1"/>
</dbReference>
<comment type="pathway">
    <text evidence="12">Sulfur metabolism; hydrogen sulfide biosynthesis; sulfite from sulfate: step 1/3.</text>
</comment>
<dbReference type="SUPFAM" id="SSF50447">
    <property type="entry name" value="Translation proteins"/>
    <property type="match status" value="1"/>
</dbReference>